<evidence type="ECO:0000256" key="1">
    <source>
        <dbReference type="SAM" id="Coils"/>
    </source>
</evidence>
<proteinExistence type="predicted"/>
<keyword evidence="1" id="KW-0175">Coiled coil</keyword>
<dbReference type="EMBL" id="OU896707">
    <property type="protein sequence ID" value="CAG9812626.1"/>
    <property type="molecule type" value="Genomic_DNA"/>
</dbReference>
<feature type="coiled-coil region" evidence="1">
    <location>
        <begin position="38"/>
        <end position="72"/>
    </location>
</feature>
<gene>
    <name evidence="2" type="ORF">PHAECO_LOCUS422</name>
</gene>
<evidence type="ECO:0000313" key="2">
    <source>
        <dbReference type="EMBL" id="CAG9812626.1"/>
    </source>
</evidence>
<sequence length="220" mass="25340">MALSTKDFQKLIKEAMKAIITDQCFMESLVKSVSEHLNEKIDEVLTKQQEKLKEVEEKVTALSKENSVLKLKLEKQEQYHVKNCIRIYGVEESEDEVTDDIVHNLMNKTLKIKINVAQNTEFSYRVGPKTAKTSNAANKKPRAILVRFCNYRDKLKVIESRKNLKSSGVVIREELTKVKSELLRTAINKYSSKNVWTWNGEVFANIDGQKRKLTCGNEMI</sequence>
<organism evidence="2 3">
    <name type="scientific">Phaedon cochleariae</name>
    <name type="common">Mustard beetle</name>
    <dbReference type="NCBI Taxonomy" id="80249"/>
    <lineage>
        <taxon>Eukaryota</taxon>
        <taxon>Metazoa</taxon>
        <taxon>Ecdysozoa</taxon>
        <taxon>Arthropoda</taxon>
        <taxon>Hexapoda</taxon>
        <taxon>Insecta</taxon>
        <taxon>Pterygota</taxon>
        <taxon>Neoptera</taxon>
        <taxon>Endopterygota</taxon>
        <taxon>Coleoptera</taxon>
        <taxon>Polyphaga</taxon>
        <taxon>Cucujiformia</taxon>
        <taxon>Chrysomeloidea</taxon>
        <taxon>Chrysomelidae</taxon>
        <taxon>Chrysomelinae</taxon>
        <taxon>Chrysomelini</taxon>
        <taxon>Phaedon</taxon>
    </lineage>
</organism>
<dbReference type="Proteomes" id="UP001153737">
    <property type="component" value="Chromosome 1"/>
</dbReference>
<dbReference type="Gene3D" id="3.30.70.1820">
    <property type="entry name" value="L1 transposable element, RRM domain"/>
    <property type="match status" value="1"/>
</dbReference>
<protein>
    <submittedName>
        <fullName evidence="2">Uncharacterized protein</fullName>
    </submittedName>
</protein>
<accession>A0A9N9S859</accession>
<reference evidence="2" key="1">
    <citation type="submission" date="2022-01" db="EMBL/GenBank/DDBJ databases">
        <authorList>
            <person name="King R."/>
        </authorList>
    </citation>
    <scope>NUCLEOTIDE SEQUENCE</scope>
</reference>
<dbReference type="AlphaFoldDB" id="A0A9N9S859"/>
<dbReference type="OrthoDB" id="10066957at2759"/>
<keyword evidence="3" id="KW-1185">Reference proteome</keyword>
<name>A0A9N9S859_PHACE</name>
<evidence type="ECO:0000313" key="3">
    <source>
        <dbReference type="Proteomes" id="UP001153737"/>
    </source>
</evidence>
<reference evidence="2" key="2">
    <citation type="submission" date="2022-10" db="EMBL/GenBank/DDBJ databases">
        <authorList>
            <consortium name="ENA_rothamsted_submissions"/>
            <consortium name="culmorum"/>
            <person name="King R."/>
        </authorList>
    </citation>
    <scope>NUCLEOTIDE SEQUENCE</scope>
</reference>